<comment type="subcellular location">
    <subcellularLocation>
        <location evidence="1">Cell membrane</location>
    </subcellularLocation>
</comment>
<dbReference type="OrthoDB" id="9811281at2"/>
<dbReference type="KEGG" id="izh:FEM41_17370"/>
<reference evidence="14 15" key="1">
    <citation type="submission" date="2019-05" db="EMBL/GenBank/DDBJ databases">
        <title>Complete genome sequence of Izhakiella calystegiae KSNA2, an endophyte isolated from beach morning glory (Calystegia soldanella).</title>
        <authorList>
            <person name="Jiang L."/>
            <person name="Jeong J.C."/>
            <person name="Kim C.Y."/>
            <person name="Kim D.H."/>
            <person name="Kim S.W."/>
            <person name="Lee j."/>
        </authorList>
    </citation>
    <scope>NUCLEOTIDE SEQUENCE [LARGE SCALE GENOMIC DNA]</scope>
    <source>
        <strain evidence="14 15">KSNA2</strain>
    </source>
</reference>
<feature type="binding site" description="covalent" evidence="9">
    <location>
        <position position="193"/>
    </location>
    <ligand>
        <name>heme c</name>
        <dbReference type="ChEBI" id="CHEBI:61717"/>
        <label>2</label>
    </ligand>
</feature>
<keyword evidence="4 10" id="KW-0479">Metal-binding</keyword>
<dbReference type="GO" id="GO:0020037">
    <property type="term" value="F:heme binding"/>
    <property type="evidence" value="ECO:0007669"/>
    <property type="project" value="InterPro"/>
</dbReference>
<keyword evidence="8 11" id="KW-0472">Membrane</keyword>
<dbReference type="EMBL" id="CP040428">
    <property type="protein sequence ID" value="QCT22734.1"/>
    <property type="molecule type" value="Genomic_DNA"/>
</dbReference>
<evidence type="ECO:0000313" key="14">
    <source>
        <dbReference type="EMBL" id="QCT22734.1"/>
    </source>
</evidence>
<keyword evidence="7 10" id="KW-0408">Iron</keyword>
<dbReference type="PIRSF" id="PIRSF000018">
    <property type="entry name" value="Mb_ADH_cyt_c"/>
    <property type="match status" value="1"/>
</dbReference>
<feature type="binding site" description="covalent" evidence="9">
    <location>
        <position position="339"/>
    </location>
    <ligand>
        <name>heme c</name>
        <dbReference type="ChEBI" id="CHEBI:61717"/>
        <label>3</label>
    </ligand>
</feature>
<feature type="domain" description="Cytochrome c" evidence="13">
    <location>
        <begin position="323"/>
        <end position="411"/>
    </location>
</feature>
<feature type="binding site" description="axial binding residue" evidence="10">
    <location>
        <position position="49"/>
    </location>
    <ligand>
        <name>heme c</name>
        <dbReference type="ChEBI" id="CHEBI:61717"/>
        <label>1</label>
    </ligand>
    <ligandPart>
        <name>Fe</name>
        <dbReference type="ChEBI" id="CHEBI:18248"/>
    </ligandPart>
</feature>
<dbReference type="GO" id="GO:0005506">
    <property type="term" value="F:iron ion binding"/>
    <property type="evidence" value="ECO:0007669"/>
    <property type="project" value="InterPro"/>
</dbReference>
<feature type="domain" description="Cytochrome c" evidence="13">
    <location>
        <begin position="178"/>
        <end position="287"/>
    </location>
</feature>
<proteinExistence type="predicted"/>
<dbReference type="Pfam" id="PF00034">
    <property type="entry name" value="Cytochrom_C"/>
    <property type="match status" value="1"/>
</dbReference>
<feature type="binding site" description="axial binding residue" evidence="10">
    <location>
        <position position="197"/>
    </location>
    <ligand>
        <name>heme c</name>
        <dbReference type="ChEBI" id="CHEBI:61717"/>
        <label>2</label>
    </ligand>
    <ligandPart>
        <name>Fe</name>
        <dbReference type="ChEBI" id="CHEBI:18248"/>
    </ligandPart>
</feature>
<feature type="signal peptide" evidence="12">
    <location>
        <begin position="1"/>
        <end position="23"/>
    </location>
</feature>
<name>A0A4P8YS56_9ENTR</name>
<dbReference type="SUPFAM" id="SSF46626">
    <property type="entry name" value="Cytochrome c"/>
    <property type="match status" value="3"/>
</dbReference>
<keyword evidence="11" id="KW-0812">Transmembrane</keyword>
<keyword evidence="3 9" id="KW-0349">Heme</keyword>
<feature type="domain" description="Cytochrome c" evidence="13">
    <location>
        <begin position="31"/>
        <end position="135"/>
    </location>
</feature>
<dbReference type="PANTHER" id="PTHR35008">
    <property type="entry name" value="BLL4482 PROTEIN-RELATED"/>
    <property type="match status" value="1"/>
</dbReference>
<feature type="binding site" description="covalent" evidence="9">
    <location>
        <position position="196"/>
    </location>
    <ligand>
        <name>heme c</name>
        <dbReference type="ChEBI" id="CHEBI:61717"/>
        <label>2</label>
    </ligand>
</feature>
<protein>
    <submittedName>
        <fullName evidence="14">Cytochrome c</fullName>
    </submittedName>
</protein>
<evidence type="ECO:0000313" key="15">
    <source>
        <dbReference type="Proteomes" id="UP000302163"/>
    </source>
</evidence>
<dbReference type="InterPro" id="IPR014353">
    <property type="entry name" value="Membr-bd_ADH_cyt_c"/>
</dbReference>
<evidence type="ECO:0000256" key="7">
    <source>
        <dbReference type="ARBA" id="ARBA00023004"/>
    </source>
</evidence>
<accession>A0A4P8YS56</accession>
<evidence type="ECO:0000256" key="9">
    <source>
        <dbReference type="PIRSR" id="PIRSR000018-50"/>
    </source>
</evidence>
<dbReference type="PROSITE" id="PS51007">
    <property type="entry name" value="CYTC"/>
    <property type="match status" value="3"/>
</dbReference>
<evidence type="ECO:0000256" key="1">
    <source>
        <dbReference type="ARBA" id="ARBA00004236"/>
    </source>
</evidence>
<evidence type="ECO:0000256" key="12">
    <source>
        <dbReference type="SAM" id="SignalP"/>
    </source>
</evidence>
<dbReference type="GO" id="GO:0016614">
    <property type="term" value="F:oxidoreductase activity, acting on CH-OH group of donors"/>
    <property type="evidence" value="ECO:0007669"/>
    <property type="project" value="InterPro"/>
</dbReference>
<evidence type="ECO:0000256" key="10">
    <source>
        <dbReference type="PIRSR" id="PIRSR000018-51"/>
    </source>
</evidence>
<dbReference type="Proteomes" id="UP000302163">
    <property type="component" value="Chromosome"/>
</dbReference>
<dbReference type="RefSeq" id="WP_138099239.1">
    <property type="nucleotide sequence ID" value="NZ_CP040428.1"/>
</dbReference>
<evidence type="ECO:0000256" key="4">
    <source>
        <dbReference type="ARBA" id="ARBA00022723"/>
    </source>
</evidence>
<comment type="cofactor">
    <cofactor evidence="9">
        <name>heme c</name>
        <dbReference type="ChEBI" id="CHEBI:61717"/>
    </cofactor>
    <text evidence="9">Binds 3 heme c groups covalently per subunit.</text>
</comment>
<keyword evidence="6" id="KW-0677">Repeat</keyword>
<feature type="chain" id="PRO_5020252288" evidence="12">
    <location>
        <begin position="24"/>
        <end position="468"/>
    </location>
</feature>
<keyword evidence="11" id="KW-1133">Transmembrane helix</keyword>
<evidence type="ECO:0000256" key="8">
    <source>
        <dbReference type="ARBA" id="ARBA00023136"/>
    </source>
</evidence>
<dbReference type="Gene3D" id="1.10.760.10">
    <property type="entry name" value="Cytochrome c-like domain"/>
    <property type="match status" value="2"/>
</dbReference>
<dbReference type="Pfam" id="PF13442">
    <property type="entry name" value="Cytochrome_CBB3"/>
    <property type="match status" value="1"/>
</dbReference>
<evidence type="ECO:0000256" key="3">
    <source>
        <dbReference type="ARBA" id="ARBA00022617"/>
    </source>
</evidence>
<organism evidence="14 15">
    <name type="scientific">Jejubacter calystegiae</name>
    <dbReference type="NCBI Taxonomy" id="2579935"/>
    <lineage>
        <taxon>Bacteria</taxon>
        <taxon>Pseudomonadati</taxon>
        <taxon>Pseudomonadota</taxon>
        <taxon>Gammaproteobacteria</taxon>
        <taxon>Enterobacterales</taxon>
        <taxon>Enterobacteriaceae</taxon>
        <taxon>Jejubacter</taxon>
    </lineage>
</organism>
<feature type="binding site" description="covalent" evidence="9">
    <location>
        <position position="48"/>
    </location>
    <ligand>
        <name>heme c</name>
        <dbReference type="ChEBI" id="CHEBI:61717"/>
        <label>1</label>
    </ligand>
</feature>
<evidence type="ECO:0000259" key="13">
    <source>
        <dbReference type="PROSITE" id="PS51007"/>
    </source>
</evidence>
<feature type="binding site" description="covalent" evidence="9">
    <location>
        <position position="336"/>
    </location>
    <ligand>
        <name>heme c</name>
        <dbReference type="ChEBI" id="CHEBI:61717"/>
        <label>3</label>
    </ligand>
</feature>
<dbReference type="GO" id="GO:0009055">
    <property type="term" value="F:electron transfer activity"/>
    <property type="evidence" value="ECO:0007669"/>
    <property type="project" value="InterPro"/>
</dbReference>
<dbReference type="InterPro" id="IPR036909">
    <property type="entry name" value="Cyt_c-like_dom_sf"/>
</dbReference>
<dbReference type="InterPro" id="IPR009056">
    <property type="entry name" value="Cyt_c-like_dom"/>
</dbReference>
<dbReference type="AlphaFoldDB" id="A0A4P8YS56"/>
<dbReference type="InterPro" id="IPR051459">
    <property type="entry name" value="Cytochrome_c-type_DH"/>
</dbReference>
<evidence type="ECO:0000256" key="11">
    <source>
        <dbReference type="SAM" id="Phobius"/>
    </source>
</evidence>
<gene>
    <name evidence="14" type="ORF">FEM41_17370</name>
</gene>
<sequence>MKHLLVCALLSAAGLSWCVSAFSAQLEASPTLVKRGEYLAIAGDCSACHRNPADNNPYSGGVAIESPMGLIYGSNITPSKQFGIGNYRFDDFKTVMREGRAPGGHYLYPAMPYTSFAGMSDDDLLALYSWLMLGVAPDDHPVPETRLPFPFSFRPVMAFWNALFLDNSPVTGGDAASGSVERGEYLVKTLTHCSTCHTPRNSMMGEENDRFLSGGKVGSWTAPNITPDPQAGIGNWSEAELVTYLRSGTLHGKAVAGGEMGTAVQNSFSQMQESDLQAITRYIRQLPAISGPPRHRSGNNRPVAVLADVETGIHHGLNGYLSRDGMTGARLYNGACASCHASDGRGTSDGFYPPLAGSSAVTSPDPSNLIMTMAEGIDRHTAAGHAFMPEFKTQLTTEELARLASYVSQTFGGTTTTITPEVVEQTLKGEGGGSWLIRYASALSWAGIGVVILLGLWSTIAWRRRHRK</sequence>
<dbReference type="PANTHER" id="PTHR35008:SF8">
    <property type="entry name" value="ALCOHOL DEHYDROGENASE CYTOCHROME C SUBUNIT"/>
    <property type="match status" value="1"/>
</dbReference>
<evidence type="ECO:0000256" key="6">
    <source>
        <dbReference type="ARBA" id="ARBA00022737"/>
    </source>
</evidence>
<keyword evidence="15" id="KW-1185">Reference proteome</keyword>
<evidence type="ECO:0000256" key="5">
    <source>
        <dbReference type="ARBA" id="ARBA00022729"/>
    </source>
</evidence>
<evidence type="ECO:0000256" key="2">
    <source>
        <dbReference type="ARBA" id="ARBA00022475"/>
    </source>
</evidence>
<feature type="binding site" description="axial binding residue" evidence="10">
    <location>
        <position position="340"/>
    </location>
    <ligand>
        <name>heme c</name>
        <dbReference type="ChEBI" id="CHEBI:61717"/>
        <label>3</label>
    </ligand>
    <ligandPart>
        <name>Fe</name>
        <dbReference type="ChEBI" id="CHEBI:18248"/>
    </ligandPart>
</feature>
<feature type="transmembrane region" description="Helical" evidence="11">
    <location>
        <begin position="442"/>
        <end position="462"/>
    </location>
</feature>
<feature type="binding site" description="covalent" evidence="9">
    <location>
        <position position="45"/>
    </location>
    <ligand>
        <name>heme c</name>
        <dbReference type="ChEBI" id="CHEBI:61717"/>
        <label>1</label>
    </ligand>
</feature>
<dbReference type="GO" id="GO:0005886">
    <property type="term" value="C:plasma membrane"/>
    <property type="evidence" value="ECO:0007669"/>
    <property type="project" value="UniProtKB-SubCell"/>
</dbReference>
<keyword evidence="5 12" id="KW-0732">Signal</keyword>
<keyword evidence="2" id="KW-1003">Cell membrane</keyword>